<dbReference type="PROSITE" id="PS00218">
    <property type="entry name" value="AMINO_ACID_PERMEASE_1"/>
    <property type="match status" value="1"/>
</dbReference>
<feature type="transmembrane region" description="Helical" evidence="7">
    <location>
        <begin position="21"/>
        <end position="40"/>
    </location>
</feature>
<proteinExistence type="predicted"/>
<feature type="transmembrane region" description="Helical" evidence="7">
    <location>
        <begin position="446"/>
        <end position="464"/>
    </location>
</feature>
<dbReference type="OrthoDB" id="5297508at2"/>
<dbReference type="AlphaFoldDB" id="A0A1E7RFN5"/>
<evidence type="ECO:0000256" key="1">
    <source>
        <dbReference type="ARBA" id="ARBA00004141"/>
    </source>
</evidence>
<reference evidence="9 10" key="1">
    <citation type="submission" date="2016-09" db="EMBL/GenBank/DDBJ databases">
        <authorList>
            <person name="Capua I."/>
            <person name="De Benedictis P."/>
            <person name="Joannis T."/>
            <person name="Lombin L.H."/>
            <person name="Cattoli G."/>
        </authorList>
    </citation>
    <scope>NUCLEOTIDE SEQUENCE [LARGE SCALE GENOMIC DNA]</scope>
    <source>
        <strain evidence="9 10">ANC 4671</strain>
    </source>
</reference>
<dbReference type="NCBIfam" id="NF008094">
    <property type="entry name" value="PRK10836.1"/>
    <property type="match status" value="1"/>
</dbReference>
<evidence type="ECO:0000256" key="2">
    <source>
        <dbReference type="ARBA" id="ARBA00022448"/>
    </source>
</evidence>
<dbReference type="STRING" id="1262585.BJI46_00905"/>
<feature type="transmembrane region" description="Helical" evidence="7">
    <location>
        <begin position="341"/>
        <end position="361"/>
    </location>
</feature>
<evidence type="ECO:0000256" key="5">
    <source>
        <dbReference type="ARBA" id="ARBA00022989"/>
    </source>
</evidence>
<keyword evidence="6 7" id="KW-0472">Membrane</keyword>
<feature type="transmembrane region" description="Helical" evidence="7">
    <location>
        <begin position="288"/>
        <end position="309"/>
    </location>
</feature>
<dbReference type="Proteomes" id="UP000185895">
    <property type="component" value="Unassembled WGS sequence"/>
</dbReference>
<sequence length="493" mass="54934">MSEVSNQHLQRQLSARHLNMIAIGGSIGTGLFLASGSTIANAGPGGALLAYAVIGIMIYFLMTSLGELATHYPSSGAFFTYGSKYVEEGFGFALGWNYWYNWAITVAFELVAVQFIMKFWFPDIPGFWWSLIFLCIIFGINALTVKGFGESEFYFSLIKVLAIIVFVGLGIYMIIHIMSSAPDHILKNWTLKDAPFAGGLQAMIGVAMIAGFSFQGTEMVGVAAGESKNPEKTIPLAIKQIFWRILLFYILCIAIIGTLIPYDDPLLLKAADNNDISLSPFTLLYEKAGLAFAASVMNTVILTAVLSAGNSGMYSSTRMLWNMAKECRAPKIFAKLDHRGVPMNALFATTIIAAFCLLTYFVSETEIYFWLLNMSGMCGFIVWLGIAISHYRFRKGYIKQGYRLEDLPYRAKLFPFGPLFAFALCLFITLGQNYQAFISNQIDWKGIVSTYITIPMFLAVWLAYRIKHKSRLISYAEMDVTPYKDDDQSQLPS</sequence>
<evidence type="ECO:0000256" key="6">
    <source>
        <dbReference type="ARBA" id="ARBA00023136"/>
    </source>
</evidence>
<dbReference type="PANTHER" id="PTHR43341:SF1">
    <property type="entry name" value="GENERAL AMINO-ACID PERMEASE GAP1"/>
    <property type="match status" value="1"/>
</dbReference>
<evidence type="ECO:0000313" key="10">
    <source>
        <dbReference type="Proteomes" id="UP000185895"/>
    </source>
</evidence>
<feature type="transmembrane region" description="Helical" evidence="7">
    <location>
        <begin position="198"/>
        <end position="220"/>
    </location>
</feature>
<dbReference type="InterPro" id="IPR004841">
    <property type="entry name" value="AA-permease/SLC12A_dom"/>
</dbReference>
<protein>
    <submittedName>
        <fullName evidence="9">Lysine transporter</fullName>
    </submittedName>
</protein>
<keyword evidence="10" id="KW-1185">Reference proteome</keyword>
<feature type="domain" description="Amino acid permease/ SLC12A" evidence="8">
    <location>
        <begin position="17"/>
        <end position="470"/>
    </location>
</feature>
<comment type="caution">
    <text evidence="9">The sequence shown here is derived from an EMBL/GenBank/DDBJ whole genome shotgun (WGS) entry which is preliminary data.</text>
</comment>
<feature type="transmembrane region" description="Helical" evidence="7">
    <location>
        <begin position="241"/>
        <end position="262"/>
    </location>
</feature>
<dbReference type="InterPro" id="IPR004840">
    <property type="entry name" value="Amino_acid_permease_CS"/>
</dbReference>
<evidence type="ECO:0000259" key="8">
    <source>
        <dbReference type="Pfam" id="PF00324"/>
    </source>
</evidence>
<dbReference type="PIRSF" id="PIRSF006060">
    <property type="entry name" value="AA_transporter"/>
    <property type="match status" value="1"/>
</dbReference>
<evidence type="ECO:0000256" key="4">
    <source>
        <dbReference type="ARBA" id="ARBA00022970"/>
    </source>
</evidence>
<accession>A0A1E7RFN5</accession>
<dbReference type="FunFam" id="1.20.1740.10:FF:000001">
    <property type="entry name" value="Amino acid permease"/>
    <property type="match status" value="1"/>
</dbReference>
<dbReference type="PANTHER" id="PTHR43341">
    <property type="entry name" value="AMINO ACID PERMEASE"/>
    <property type="match status" value="1"/>
</dbReference>
<keyword evidence="5 7" id="KW-1133">Transmembrane helix</keyword>
<dbReference type="EMBL" id="MKKK01000001">
    <property type="protein sequence ID" value="OEY98113.1"/>
    <property type="molecule type" value="Genomic_DNA"/>
</dbReference>
<evidence type="ECO:0000256" key="3">
    <source>
        <dbReference type="ARBA" id="ARBA00022692"/>
    </source>
</evidence>
<gene>
    <name evidence="9" type="ORF">BJI46_00905</name>
</gene>
<feature type="transmembrane region" description="Helical" evidence="7">
    <location>
        <begin position="413"/>
        <end position="434"/>
    </location>
</feature>
<keyword evidence="2" id="KW-0813">Transport</keyword>
<dbReference type="Gene3D" id="1.20.1740.10">
    <property type="entry name" value="Amino acid/polyamine transporter I"/>
    <property type="match status" value="1"/>
</dbReference>
<dbReference type="GO" id="GO:0016020">
    <property type="term" value="C:membrane"/>
    <property type="evidence" value="ECO:0007669"/>
    <property type="project" value="UniProtKB-SubCell"/>
</dbReference>
<evidence type="ECO:0000256" key="7">
    <source>
        <dbReference type="SAM" id="Phobius"/>
    </source>
</evidence>
<dbReference type="RefSeq" id="WP_070068493.1">
    <property type="nucleotide sequence ID" value="NZ_MKKK01000001.1"/>
</dbReference>
<feature type="transmembrane region" description="Helical" evidence="7">
    <location>
        <begin position="157"/>
        <end position="178"/>
    </location>
</feature>
<feature type="transmembrane region" description="Helical" evidence="7">
    <location>
        <begin position="99"/>
        <end position="121"/>
    </location>
</feature>
<comment type="subcellular location">
    <subcellularLocation>
        <location evidence="1">Membrane</location>
        <topology evidence="1">Multi-pass membrane protein</topology>
    </subcellularLocation>
</comment>
<keyword evidence="4" id="KW-0029">Amino-acid transport</keyword>
<organism evidence="9 10">
    <name type="scientific">Acinetobacter qingfengensis</name>
    <dbReference type="NCBI Taxonomy" id="1262585"/>
    <lineage>
        <taxon>Bacteria</taxon>
        <taxon>Pseudomonadati</taxon>
        <taxon>Pseudomonadota</taxon>
        <taxon>Gammaproteobacteria</taxon>
        <taxon>Moraxellales</taxon>
        <taxon>Moraxellaceae</taxon>
        <taxon>Acinetobacter</taxon>
    </lineage>
</organism>
<dbReference type="InterPro" id="IPR050524">
    <property type="entry name" value="APC_YAT"/>
</dbReference>
<feature type="transmembrane region" description="Helical" evidence="7">
    <location>
        <begin position="46"/>
        <end position="65"/>
    </location>
</feature>
<name>A0A1E7RFN5_9GAMM</name>
<evidence type="ECO:0000313" key="9">
    <source>
        <dbReference type="EMBL" id="OEY98113.1"/>
    </source>
</evidence>
<feature type="transmembrane region" description="Helical" evidence="7">
    <location>
        <begin position="127"/>
        <end position="145"/>
    </location>
</feature>
<feature type="transmembrane region" description="Helical" evidence="7">
    <location>
        <begin position="367"/>
        <end position="393"/>
    </location>
</feature>
<dbReference type="Pfam" id="PF00324">
    <property type="entry name" value="AA_permease"/>
    <property type="match status" value="1"/>
</dbReference>
<dbReference type="GO" id="GO:0015171">
    <property type="term" value="F:amino acid transmembrane transporter activity"/>
    <property type="evidence" value="ECO:0007669"/>
    <property type="project" value="TreeGrafter"/>
</dbReference>
<keyword evidence="3 7" id="KW-0812">Transmembrane</keyword>